<evidence type="ECO:0000313" key="2">
    <source>
        <dbReference type="EMBL" id="MBC3901392.1"/>
    </source>
</evidence>
<dbReference type="InterPro" id="IPR018330">
    <property type="entry name" value="RecT_fam"/>
</dbReference>
<feature type="region of interest" description="Disordered" evidence="1">
    <location>
        <begin position="1"/>
        <end position="22"/>
    </location>
</feature>
<protein>
    <submittedName>
        <fullName evidence="2">Recombinase RecT</fullName>
    </submittedName>
</protein>
<evidence type="ECO:0000313" key="3">
    <source>
        <dbReference type="Proteomes" id="UP000622405"/>
    </source>
</evidence>
<dbReference type="EMBL" id="WJBE01000026">
    <property type="protein sequence ID" value="MBC3901392.1"/>
    <property type="molecule type" value="Genomic_DNA"/>
</dbReference>
<comment type="caution">
    <text evidence="2">The sequence shown here is derived from an EMBL/GenBank/DDBJ whole genome shotgun (WGS) entry which is preliminary data.</text>
</comment>
<dbReference type="Proteomes" id="UP000622405">
    <property type="component" value="Unassembled WGS sequence"/>
</dbReference>
<dbReference type="Pfam" id="PF03837">
    <property type="entry name" value="RecT"/>
    <property type="match status" value="1"/>
</dbReference>
<keyword evidence="3" id="KW-1185">Reference proteome</keyword>
<sequence>MAGKIQTAAANKQQIEKQGAPPTMRSYIKSMQGEIAKALPSVMTPERFTRITLTALTTNPQLAETTPASFVGAMMTAAQLGMEPNTPLGQAYLIPFKNKGILECQFQLGYKGLIDLAYRSGDVSVIQAHTVYENDDFEYELGLEPKLKHKPTQSVDKGSPIFFYAMFKTKDGGYGFEVMSVEDVRAHAKKYSQSFSSAYSPWSKNFEEMAKKTVLKKVLKYAPLKSDFVRGIVVDETIKREISEDMYAAPSIEIEYEVDEDGVIQNEPTSNELTEAEKQHILEAEAKEAANE</sequence>
<evidence type="ECO:0000256" key="1">
    <source>
        <dbReference type="SAM" id="MobiDB-lite"/>
    </source>
</evidence>
<gene>
    <name evidence="2" type="ORF">GH811_17470</name>
</gene>
<proteinExistence type="predicted"/>
<organism evidence="2 3">
    <name type="scientific">Acetobacterium malicum</name>
    <dbReference type="NCBI Taxonomy" id="52692"/>
    <lineage>
        <taxon>Bacteria</taxon>
        <taxon>Bacillati</taxon>
        <taxon>Bacillota</taxon>
        <taxon>Clostridia</taxon>
        <taxon>Eubacteriales</taxon>
        <taxon>Eubacteriaceae</taxon>
        <taxon>Acetobacterium</taxon>
    </lineage>
</organism>
<dbReference type="RefSeq" id="WP_186895444.1">
    <property type="nucleotide sequence ID" value="NZ_WJBE01000026.1"/>
</dbReference>
<dbReference type="InterPro" id="IPR004590">
    <property type="entry name" value="ssDNA_annealing_RecT"/>
</dbReference>
<name>A0ABR6Z1N0_9FIRM</name>
<reference evidence="2 3" key="1">
    <citation type="journal article" date="2020" name="mSystems">
        <title>Defining Genomic and Predicted Metabolic Features of the Acetobacterium Genus.</title>
        <authorList>
            <person name="Ross D.E."/>
            <person name="Marshall C.W."/>
            <person name="Gulliver D."/>
            <person name="May H.D."/>
            <person name="Norman R.S."/>
        </authorList>
    </citation>
    <scope>NUCLEOTIDE SEQUENCE [LARGE SCALE GENOMIC DNA]</scope>
    <source>
        <strain evidence="2 3">DSM 4132</strain>
    </source>
</reference>
<dbReference type="NCBIfam" id="TIGR00616">
    <property type="entry name" value="rect"/>
    <property type="match status" value="1"/>
</dbReference>
<accession>A0ABR6Z1N0</accession>